<dbReference type="EMBL" id="JBHSOE010000045">
    <property type="protein sequence ID" value="MFC5658459.1"/>
    <property type="molecule type" value="Genomic_DNA"/>
</dbReference>
<organism evidence="2 3">
    <name type="scientific">Streptomyces nogalater</name>
    <dbReference type="NCBI Taxonomy" id="38314"/>
    <lineage>
        <taxon>Bacteria</taxon>
        <taxon>Bacillati</taxon>
        <taxon>Actinomycetota</taxon>
        <taxon>Actinomycetes</taxon>
        <taxon>Kitasatosporales</taxon>
        <taxon>Streptomycetaceae</taxon>
        <taxon>Streptomyces</taxon>
    </lineage>
</organism>
<dbReference type="RefSeq" id="WP_344352222.1">
    <property type="nucleotide sequence ID" value="NZ_BAAASM010000056.1"/>
</dbReference>
<dbReference type="Proteomes" id="UP001596065">
    <property type="component" value="Unassembled WGS sequence"/>
</dbReference>
<reference evidence="3" key="1">
    <citation type="journal article" date="2019" name="Int. J. Syst. Evol. Microbiol.">
        <title>The Global Catalogue of Microorganisms (GCM) 10K type strain sequencing project: providing services to taxonomists for standard genome sequencing and annotation.</title>
        <authorList>
            <consortium name="The Broad Institute Genomics Platform"/>
            <consortium name="The Broad Institute Genome Sequencing Center for Infectious Disease"/>
            <person name="Wu L."/>
            <person name="Ma J."/>
        </authorList>
    </citation>
    <scope>NUCLEOTIDE SEQUENCE [LARGE SCALE GENOMIC DNA]</scope>
    <source>
        <strain evidence="3">KCTC 5701</strain>
    </source>
</reference>
<dbReference type="SUPFAM" id="SSF56112">
    <property type="entry name" value="Protein kinase-like (PK-like)"/>
    <property type="match status" value="1"/>
</dbReference>
<keyword evidence="3" id="KW-1185">Reference proteome</keyword>
<feature type="domain" description="Aminoglycoside phosphotransferase" evidence="1">
    <location>
        <begin position="98"/>
        <end position="319"/>
    </location>
</feature>
<proteinExistence type="predicted"/>
<dbReference type="InterPro" id="IPR011009">
    <property type="entry name" value="Kinase-like_dom_sf"/>
</dbReference>
<dbReference type="Pfam" id="PF01636">
    <property type="entry name" value="APH"/>
    <property type="match status" value="1"/>
</dbReference>
<dbReference type="InterPro" id="IPR002575">
    <property type="entry name" value="Aminoglycoside_PTrfase"/>
</dbReference>
<sequence length="404" mass="43089">MSTAAAHTSPGPVPDVAEVFAFAQDEIRSAAAELWPGARVELSSHIPSVTGYVHRIRVGGRALYAKHSFLGMSLVSILRGVAGDWAEVQRAQAVYVQRPDALLAREAAQLRLLADLGKPRVCEVAGLARGVLFTAPVPGPTLAALLLRDPASTAAVFESVFADLHRLHRSRTAQRLAPAEAISERSVAATFQRKFNGISGQTYLTRLGAERCTEAERAEVAGLLRAVVARLHRMRPTVLAPGQAVLTYGDLKPEHLVFPDGPGGRPVLIDPGLLRARSSVDAAKLTSRTVLLLATARPGAAVAEQIADGLGVFAEQRMRPMAPKAARSWLRELLIVWLMDTVNILTTFLSAPATLPLPPRGRHLVERAVAVCTMADRISTALGGGMDTHRVWDTALGEAKAVAG</sequence>
<name>A0ABW0WNX0_STRNO</name>
<evidence type="ECO:0000313" key="3">
    <source>
        <dbReference type="Proteomes" id="UP001596065"/>
    </source>
</evidence>
<comment type="caution">
    <text evidence="2">The sequence shown here is derived from an EMBL/GenBank/DDBJ whole genome shotgun (WGS) entry which is preliminary data.</text>
</comment>
<gene>
    <name evidence="2" type="ORF">ACFP3J_23640</name>
</gene>
<protein>
    <submittedName>
        <fullName evidence="2">Phosphotransferase</fullName>
    </submittedName>
</protein>
<evidence type="ECO:0000313" key="2">
    <source>
        <dbReference type="EMBL" id="MFC5658459.1"/>
    </source>
</evidence>
<accession>A0ABW0WNX0</accession>
<evidence type="ECO:0000259" key="1">
    <source>
        <dbReference type="Pfam" id="PF01636"/>
    </source>
</evidence>